<dbReference type="KEGG" id="buy:D8S85_13480"/>
<proteinExistence type="predicted"/>
<evidence type="ECO:0000313" key="1">
    <source>
        <dbReference type="EMBL" id="AZS30459.1"/>
    </source>
</evidence>
<protein>
    <submittedName>
        <fullName evidence="1">Uncharacterized protein</fullName>
    </submittedName>
</protein>
<dbReference type="Proteomes" id="UP000270673">
    <property type="component" value="Chromosome"/>
</dbReference>
<reference evidence="1 2" key="1">
    <citation type="submission" date="2018-10" db="EMBL/GenBank/DDBJ databases">
        <title>Butyricimonas faecalis sp. nov., isolated from human faeces and emended description of the genus Butyricimonas.</title>
        <authorList>
            <person name="Le Roy T."/>
            <person name="Van der Smissen P."/>
            <person name="Paquot A."/>
            <person name="Delzenne N."/>
            <person name="Muccioli G."/>
            <person name="Collet J.-F."/>
            <person name="Cani P.D."/>
        </authorList>
    </citation>
    <scope>NUCLEOTIDE SEQUENCE [LARGE SCALE GENOMIC DNA]</scope>
    <source>
        <strain evidence="1 2">H184</strain>
    </source>
</reference>
<name>A0A3S9VVG1_9BACT</name>
<accession>A0A3S9VVG1</accession>
<keyword evidence="2" id="KW-1185">Reference proteome</keyword>
<dbReference type="AlphaFoldDB" id="A0A3S9VVG1"/>
<dbReference type="EMBL" id="CP032819">
    <property type="protein sequence ID" value="AZS30459.1"/>
    <property type="molecule type" value="Genomic_DNA"/>
</dbReference>
<gene>
    <name evidence="1" type="ORF">D8S85_13480</name>
</gene>
<evidence type="ECO:0000313" key="2">
    <source>
        <dbReference type="Proteomes" id="UP000270673"/>
    </source>
</evidence>
<sequence length="160" mass="18970">MKNDKFKIGLDAVKLCFTDERENVLFERLLNGSNILWWGEGNEANFYTFRIEKESDEDVQIVNIEIPDNDKTFLLGTLSVHRKKEKGKYHGMIFLNIENNALYTMLRHYLPYVLSCFHIKFNNITLITPALTTTRNYIYQVQRMRKDISFDMIYNGKKNN</sequence>
<dbReference type="RefSeq" id="WP_127075230.1">
    <property type="nucleotide sequence ID" value="NZ_CP032819.1"/>
</dbReference>
<organism evidence="1 2">
    <name type="scientific">Butyricimonas faecalis</name>
    <dbReference type="NCBI Taxonomy" id="2093856"/>
    <lineage>
        <taxon>Bacteria</taxon>
        <taxon>Pseudomonadati</taxon>
        <taxon>Bacteroidota</taxon>
        <taxon>Bacteroidia</taxon>
        <taxon>Bacteroidales</taxon>
        <taxon>Odoribacteraceae</taxon>
        <taxon>Butyricimonas</taxon>
    </lineage>
</organism>